<comment type="caution">
    <text evidence="1">The sequence shown here is derived from an EMBL/GenBank/DDBJ whole genome shotgun (WGS) entry which is preliminary data.</text>
</comment>
<accession>A0A6G0XU58</accession>
<proteinExistence type="predicted"/>
<dbReference type="EMBL" id="VJMJ01000012">
    <property type="protein sequence ID" value="KAF0743971.1"/>
    <property type="molecule type" value="Genomic_DNA"/>
</dbReference>
<dbReference type="AlphaFoldDB" id="A0A6G0XU58"/>
<reference evidence="1 2" key="1">
    <citation type="submission" date="2019-07" db="EMBL/GenBank/DDBJ databases">
        <title>Genomics analysis of Aphanomyces spp. identifies a new class of oomycete effector associated with host adaptation.</title>
        <authorList>
            <person name="Gaulin E."/>
        </authorList>
    </citation>
    <scope>NUCLEOTIDE SEQUENCE [LARGE SCALE GENOMIC DNA]</scope>
    <source>
        <strain evidence="1 2">ATCC 201684</strain>
    </source>
</reference>
<protein>
    <recommendedName>
        <fullName evidence="3">BZIP domain-containing protein</fullName>
    </recommendedName>
</protein>
<dbReference type="CDD" id="cd14686">
    <property type="entry name" value="bZIP"/>
    <property type="match status" value="1"/>
</dbReference>
<dbReference type="VEuPathDB" id="FungiDB:AeMF1_006404"/>
<evidence type="ECO:0000313" key="1">
    <source>
        <dbReference type="EMBL" id="KAF0743971.1"/>
    </source>
</evidence>
<evidence type="ECO:0000313" key="2">
    <source>
        <dbReference type="Proteomes" id="UP000481153"/>
    </source>
</evidence>
<dbReference type="Proteomes" id="UP000481153">
    <property type="component" value="Unassembled WGS sequence"/>
</dbReference>
<evidence type="ECO:0008006" key="3">
    <source>
        <dbReference type="Google" id="ProtNLM"/>
    </source>
</evidence>
<organism evidence="1 2">
    <name type="scientific">Aphanomyces euteiches</name>
    <dbReference type="NCBI Taxonomy" id="100861"/>
    <lineage>
        <taxon>Eukaryota</taxon>
        <taxon>Sar</taxon>
        <taxon>Stramenopiles</taxon>
        <taxon>Oomycota</taxon>
        <taxon>Saprolegniomycetes</taxon>
        <taxon>Saprolegniales</taxon>
        <taxon>Verrucalvaceae</taxon>
        <taxon>Aphanomyces</taxon>
    </lineage>
</organism>
<keyword evidence="2" id="KW-1185">Reference proteome</keyword>
<gene>
    <name evidence="1" type="ORF">Ae201684_001611</name>
</gene>
<name>A0A6G0XU58_9STRA</name>
<sequence>MQANQAEIDKRRQRGRFNQRTYRIRKKSSEKQLKCDVFELSRGNDRLETHKLVLQRGLWCHAEHQSVIEYYQLFRDGYSESDRQYTFLRFFLHPNVQMNGVSGIDAFTTSWTLYSDLFGVNHVECKHIADVSSSSDEVVVQAQVMTTFHFGKRAIETFFPQAIERSDLMEKLMGWHLKLPLRAMFTFDDSKTVTRVTVETDLIPELIRHLGDIGAALAVLPSEGHHPDMVLFPPLDPNAT</sequence>